<dbReference type="UniPathway" id="UPA00138"/>
<proteinExistence type="inferred from homology"/>
<dbReference type="EMBL" id="FR824217">
    <property type="protein sequence ID" value="CCA22895.1"/>
    <property type="molecule type" value="Genomic_DNA"/>
</dbReference>
<dbReference type="Pfam" id="PF00121">
    <property type="entry name" value="TIM"/>
    <property type="match status" value="1"/>
</dbReference>
<evidence type="ECO:0000256" key="4">
    <source>
        <dbReference type="ARBA" id="ARBA00011738"/>
    </source>
</evidence>
<comment type="pathway">
    <text evidence="2 8">Carbohydrate biosynthesis; gluconeogenesis.</text>
</comment>
<dbReference type="GO" id="GO:0046166">
    <property type="term" value="P:glyceraldehyde-3-phosphate biosynthetic process"/>
    <property type="evidence" value="ECO:0007669"/>
    <property type="project" value="TreeGrafter"/>
</dbReference>
<dbReference type="NCBIfam" id="TIGR00419">
    <property type="entry name" value="tim"/>
    <property type="match status" value="1"/>
</dbReference>
<dbReference type="CDD" id="cd00311">
    <property type="entry name" value="TIM"/>
    <property type="match status" value="1"/>
</dbReference>
<dbReference type="InterPro" id="IPR022896">
    <property type="entry name" value="TrioseP_Isoase_bac/euk"/>
</dbReference>
<dbReference type="FunFam" id="3.20.20.70:FF:000020">
    <property type="entry name" value="Triosephosphate isomerase"/>
    <property type="match status" value="1"/>
</dbReference>
<dbReference type="GO" id="GO:0005829">
    <property type="term" value="C:cytosol"/>
    <property type="evidence" value="ECO:0007669"/>
    <property type="project" value="TreeGrafter"/>
</dbReference>
<evidence type="ECO:0000256" key="1">
    <source>
        <dbReference type="ARBA" id="ARBA00004680"/>
    </source>
</evidence>
<evidence type="ECO:0000256" key="7">
    <source>
        <dbReference type="ARBA" id="ARBA00023235"/>
    </source>
</evidence>
<dbReference type="PANTHER" id="PTHR21139">
    <property type="entry name" value="TRIOSEPHOSPHATE ISOMERASE"/>
    <property type="match status" value="1"/>
</dbReference>
<dbReference type="SUPFAM" id="SSF51351">
    <property type="entry name" value="Triosephosphate isomerase (TIM)"/>
    <property type="match status" value="1"/>
</dbReference>
<keyword evidence="5 8" id="KW-0312">Gluconeogenesis</keyword>
<dbReference type="HAMAP" id="MF_00147_B">
    <property type="entry name" value="TIM_B"/>
    <property type="match status" value="1"/>
</dbReference>
<dbReference type="UniPathway" id="UPA00109">
    <property type="reaction ID" value="UER00189"/>
</dbReference>
<keyword evidence="6 8" id="KW-0324">Glycolysis</keyword>
<sequence>MTSSNSQRKPFIGGNWKCNGVKSFIDPFVAETINPINTEKVDVVIAVPSVYIEHTLHKIQPAIAVAAQNVSATGFGAYTGEITAEQLKDIGVKWTLTGHSERRSKYHESDEIVATKTKQALNAGLSVIFCIGESLEERQGNQTMDVLIRQTQALIRLVDDEKDWERIVVAYEPIWAIGTGQVATPAQAQETQKALREWIAQNVSIDIATKLRIIYGGSVNLGNCEKLITCEDVDGFLIGGASLKPEFAEIIKRAN</sequence>
<comment type="catalytic activity">
    <reaction evidence="8">
        <text>D-glyceraldehyde 3-phosphate = dihydroxyacetone phosphate</text>
        <dbReference type="Rhea" id="RHEA:18585"/>
        <dbReference type="ChEBI" id="CHEBI:57642"/>
        <dbReference type="ChEBI" id="CHEBI:59776"/>
        <dbReference type="EC" id="5.3.1.1"/>
    </reaction>
</comment>
<dbReference type="Gene3D" id="3.20.20.70">
    <property type="entry name" value="Aldolase class I"/>
    <property type="match status" value="1"/>
</dbReference>
<dbReference type="HOGENOM" id="CLU_024251_2_0_1"/>
<evidence type="ECO:0000256" key="5">
    <source>
        <dbReference type="ARBA" id="ARBA00022432"/>
    </source>
</evidence>
<reference evidence="9" key="1">
    <citation type="journal article" date="2011" name="PLoS Biol.">
        <title>Gene gain and loss during evolution of obligate parasitism in the white rust pathogen of Arabidopsis thaliana.</title>
        <authorList>
            <person name="Kemen E."/>
            <person name="Gardiner A."/>
            <person name="Schultz-Larsen T."/>
            <person name="Kemen A.C."/>
            <person name="Balmuth A.L."/>
            <person name="Robert-Seilaniantz A."/>
            <person name="Bailey K."/>
            <person name="Holub E."/>
            <person name="Studholme D.J."/>
            <person name="Maclean D."/>
            <person name="Jones J.D."/>
        </authorList>
    </citation>
    <scope>NUCLEOTIDE SEQUENCE</scope>
</reference>
<dbReference type="InterPro" id="IPR020861">
    <property type="entry name" value="Triosephosphate_isomerase_AS"/>
</dbReference>
<evidence type="ECO:0000256" key="2">
    <source>
        <dbReference type="ARBA" id="ARBA00004742"/>
    </source>
</evidence>
<comment type="subunit">
    <text evidence="4">Homodimer.</text>
</comment>
<dbReference type="GO" id="GO:0019563">
    <property type="term" value="P:glycerol catabolic process"/>
    <property type="evidence" value="ECO:0007669"/>
    <property type="project" value="TreeGrafter"/>
</dbReference>
<name>F0WNK4_9STRA</name>
<comment type="pathway">
    <text evidence="1 8">Carbohydrate degradation; glycolysis; D-glyceraldehyde 3-phosphate from glycerone phosphate: step 1/1.</text>
</comment>
<dbReference type="PROSITE" id="PS51440">
    <property type="entry name" value="TIM_2"/>
    <property type="match status" value="1"/>
</dbReference>
<dbReference type="InterPro" id="IPR013785">
    <property type="entry name" value="Aldolase_TIM"/>
</dbReference>
<dbReference type="InterPro" id="IPR035990">
    <property type="entry name" value="TIM_sf"/>
</dbReference>
<reference evidence="9" key="2">
    <citation type="submission" date="2011-02" db="EMBL/GenBank/DDBJ databases">
        <authorList>
            <person name="MacLean D."/>
        </authorList>
    </citation>
    <scope>NUCLEOTIDE SEQUENCE</scope>
</reference>
<accession>F0WNK4</accession>
<dbReference type="PROSITE" id="PS00171">
    <property type="entry name" value="TIM_1"/>
    <property type="match status" value="1"/>
</dbReference>
<gene>
    <name evidence="9" type="primary">AlNc14C172G8027</name>
    <name evidence="9" type="ORF">ALNC14_090380</name>
</gene>
<evidence type="ECO:0000256" key="3">
    <source>
        <dbReference type="ARBA" id="ARBA00007422"/>
    </source>
</evidence>
<organism evidence="9">
    <name type="scientific">Albugo laibachii Nc14</name>
    <dbReference type="NCBI Taxonomy" id="890382"/>
    <lineage>
        <taxon>Eukaryota</taxon>
        <taxon>Sar</taxon>
        <taxon>Stramenopiles</taxon>
        <taxon>Oomycota</taxon>
        <taxon>Peronosporomycetes</taxon>
        <taxon>Albuginales</taxon>
        <taxon>Albuginaceae</taxon>
        <taxon>Albugo</taxon>
    </lineage>
</organism>
<keyword evidence="7 8" id="KW-0413">Isomerase</keyword>
<dbReference type="GO" id="GO:0004807">
    <property type="term" value="F:triose-phosphate isomerase activity"/>
    <property type="evidence" value="ECO:0007669"/>
    <property type="project" value="UniProtKB-EC"/>
</dbReference>
<dbReference type="AlphaFoldDB" id="F0WNK4"/>
<dbReference type="InterPro" id="IPR000652">
    <property type="entry name" value="Triosephosphate_isomerase"/>
</dbReference>
<comment type="similarity">
    <text evidence="3 8">Belongs to the triosephosphate isomerase family.</text>
</comment>
<evidence type="ECO:0000313" key="9">
    <source>
        <dbReference type="EMBL" id="CCA22895.1"/>
    </source>
</evidence>
<dbReference type="EC" id="5.3.1.1" evidence="8"/>
<protein>
    <recommendedName>
        <fullName evidence="8">Triosephosphate isomerase</fullName>
        <ecNumber evidence="8">5.3.1.1</ecNumber>
    </recommendedName>
</protein>
<dbReference type="GO" id="GO:0006096">
    <property type="term" value="P:glycolytic process"/>
    <property type="evidence" value="ECO:0007669"/>
    <property type="project" value="UniProtKB-UniPathway"/>
</dbReference>
<evidence type="ECO:0000256" key="8">
    <source>
        <dbReference type="RuleBase" id="RU363013"/>
    </source>
</evidence>
<dbReference type="GO" id="GO:0006094">
    <property type="term" value="P:gluconeogenesis"/>
    <property type="evidence" value="ECO:0007669"/>
    <property type="project" value="UniProtKB-UniPathway"/>
</dbReference>
<dbReference type="PANTHER" id="PTHR21139:SF2">
    <property type="entry name" value="TRIOSEPHOSPHATE ISOMERASE"/>
    <property type="match status" value="1"/>
</dbReference>
<evidence type="ECO:0000256" key="6">
    <source>
        <dbReference type="ARBA" id="ARBA00023152"/>
    </source>
</evidence>